<keyword evidence="1" id="KW-1133">Transmembrane helix</keyword>
<sequence>MSPLEFCNLEGMPTLFQTCPAVRRLVCRWWTTGFAATTAWLGTKRQRTTQSGGNLSTGAPYLGAHLGWGCKRRLPSGGPRFLRRVCRGEQLFQIVTRRPRTTRPGRLTASKPGWEMHALCLPCSSAAWSTKEGLTSLAMLVSCSGLRPGFLPRFFLVFLWAGCLGVTRILPSAWLSNRTYRLERSDGGSPLGRWPTDS</sequence>
<keyword evidence="3" id="KW-1185">Reference proteome</keyword>
<comment type="caution">
    <text evidence="2">The sequence shown here is derived from an EMBL/GenBank/DDBJ whole genome shotgun (WGS) entry which is preliminary data.</text>
</comment>
<feature type="transmembrane region" description="Helical" evidence="1">
    <location>
        <begin position="154"/>
        <end position="175"/>
    </location>
</feature>
<evidence type="ECO:0000313" key="3">
    <source>
        <dbReference type="Proteomes" id="UP001232148"/>
    </source>
</evidence>
<evidence type="ECO:0000313" key="2">
    <source>
        <dbReference type="EMBL" id="KAK2022305.1"/>
    </source>
</evidence>
<organism evidence="2 3">
    <name type="scientific">Colletotrichum zoysiae</name>
    <dbReference type="NCBI Taxonomy" id="1216348"/>
    <lineage>
        <taxon>Eukaryota</taxon>
        <taxon>Fungi</taxon>
        <taxon>Dikarya</taxon>
        <taxon>Ascomycota</taxon>
        <taxon>Pezizomycotina</taxon>
        <taxon>Sordariomycetes</taxon>
        <taxon>Hypocreomycetidae</taxon>
        <taxon>Glomerellales</taxon>
        <taxon>Glomerellaceae</taxon>
        <taxon>Colletotrichum</taxon>
        <taxon>Colletotrichum graminicola species complex</taxon>
    </lineage>
</organism>
<accession>A0AAD9LXV9</accession>
<evidence type="ECO:0000256" key="1">
    <source>
        <dbReference type="SAM" id="Phobius"/>
    </source>
</evidence>
<keyword evidence="1" id="KW-0812">Transmembrane</keyword>
<protein>
    <submittedName>
        <fullName evidence="2">Uncharacterized protein</fullName>
    </submittedName>
</protein>
<reference evidence="2" key="1">
    <citation type="submission" date="2021-06" db="EMBL/GenBank/DDBJ databases">
        <title>Comparative genomics, transcriptomics and evolutionary studies reveal genomic signatures of adaptation to plant cell wall in hemibiotrophic fungi.</title>
        <authorList>
            <consortium name="DOE Joint Genome Institute"/>
            <person name="Baroncelli R."/>
            <person name="Diaz J.F."/>
            <person name="Benocci T."/>
            <person name="Peng M."/>
            <person name="Battaglia E."/>
            <person name="Haridas S."/>
            <person name="Andreopoulos W."/>
            <person name="Labutti K."/>
            <person name="Pangilinan J."/>
            <person name="Floch G.L."/>
            <person name="Makela M.R."/>
            <person name="Henrissat B."/>
            <person name="Grigoriev I.V."/>
            <person name="Crouch J.A."/>
            <person name="De Vries R.P."/>
            <person name="Sukno S.A."/>
            <person name="Thon M.R."/>
        </authorList>
    </citation>
    <scope>NUCLEOTIDE SEQUENCE</scope>
    <source>
        <strain evidence="2">MAFF235873</strain>
    </source>
</reference>
<dbReference type="Proteomes" id="UP001232148">
    <property type="component" value="Unassembled WGS sequence"/>
</dbReference>
<dbReference type="EMBL" id="MU843049">
    <property type="protein sequence ID" value="KAK2022305.1"/>
    <property type="molecule type" value="Genomic_DNA"/>
</dbReference>
<proteinExistence type="predicted"/>
<dbReference type="AlphaFoldDB" id="A0AAD9LXV9"/>
<keyword evidence="1" id="KW-0472">Membrane</keyword>
<gene>
    <name evidence="2" type="ORF">LX32DRAFT_202070</name>
</gene>
<name>A0AAD9LXV9_9PEZI</name>